<feature type="transmembrane region" description="Helical" evidence="15">
    <location>
        <begin position="39"/>
        <end position="58"/>
    </location>
</feature>
<dbReference type="CDD" id="cd01663">
    <property type="entry name" value="Cyt_c_Oxidase_I"/>
    <property type="match status" value="1"/>
</dbReference>
<evidence type="ECO:0000256" key="15">
    <source>
        <dbReference type="SAM" id="Phobius"/>
    </source>
</evidence>
<keyword evidence="14" id="KW-0813">Transport</keyword>
<evidence type="ECO:0000256" key="10">
    <source>
        <dbReference type="ARBA" id="ARBA00022982"/>
    </source>
</evidence>
<accession>A0A1E1GI97</accession>
<feature type="transmembrane region" description="Helical" evidence="15">
    <location>
        <begin position="428"/>
        <end position="450"/>
    </location>
</feature>
<feature type="transmembrane region" description="Helical" evidence="15">
    <location>
        <begin position="357"/>
        <end position="377"/>
    </location>
</feature>
<feature type="transmembrane region" description="Helical" evidence="15">
    <location>
        <begin position="162"/>
        <end position="182"/>
    </location>
</feature>
<evidence type="ECO:0000313" key="17">
    <source>
        <dbReference type="EMBL" id="BAV82596.1"/>
    </source>
</evidence>
<dbReference type="GO" id="GO:0046872">
    <property type="term" value="F:metal ion binding"/>
    <property type="evidence" value="ECO:0007669"/>
    <property type="project" value="UniProtKB-KW"/>
</dbReference>
<dbReference type="EMBL" id="AP017672">
    <property type="protein sequence ID" value="BAV82596.1"/>
    <property type="molecule type" value="Genomic_DNA"/>
</dbReference>
<dbReference type="InterPro" id="IPR033944">
    <property type="entry name" value="Cyt_c_oxase_su1_dom"/>
</dbReference>
<feature type="transmembrane region" description="Helical" evidence="15">
    <location>
        <begin position="78"/>
        <end position="102"/>
    </location>
</feature>
<keyword evidence="10 14" id="KW-0249">Electron transport</keyword>
<dbReference type="GO" id="GO:0045277">
    <property type="term" value="C:respiratory chain complex IV"/>
    <property type="evidence" value="ECO:0007669"/>
    <property type="project" value="InterPro"/>
</dbReference>
<comment type="pathway">
    <text evidence="3 14">Energy metabolism; oxidative phosphorylation.</text>
</comment>
<evidence type="ECO:0000256" key="6">
    <source>
        <dbReference type="ARBA" id="ARBA00022660"/>
    </source>
</evidence>
<dbReference type="GO" id="GO:0020037">
    <property type="term" value="F:heme binding"/>
    <property type="evidence" value="ECO:0007669"/>
    <property type="project" value="InterPro"/>
</dbReference>
<comment type="catalytic activity">
    <reaction evidence="13">
        <text>4 Fe(II)-[cytochrome c] + O2 + 8 H(+)(in) = 4 Fe(III)-[cytochrome c] + 2 H2O + 4 H(+)(out)</text>
        <dbReference type="Rhea" id="RHEA:11436"/>
        <dbReference type="Rhea" id="RHEA-COMP:10350"/>
        <dbReference type="Rhea" id="RHEA-COMP:14399"/>
        <dbReference type="ChEBI" id="CHEBI:15377"/>
        <dbReference type="ChEBI" id="CHEBI:15378"/>
        <dbReference type="ChEBI" id="CHEBI:15379"/>
        <dbReference type="ChEBI" id="CHEBI:29033"/>
        <dbReference type="ChEBI" id="CHEBI:29034"/>
        <dbReference type="EC" id="7.1.1.9"/>
    </reaction>
    <physiologicalReaction direction="left-to-right" evidence="13">
        <dbReference type="Rhea" id="RHEA:11437"/>
    </physiologicalReaction>
</comment>
<dbReference type="InterPro" id="IPR023616">
    <property type="entry name" value="Cyt_c_oxase-like_su1_dom"/>
</dbReference>
<dbReference type="GO" id="GO:0004129">
    <property type="term" value="F:cytochrome-c oxidase activity"/>
    <property type="evidence" value="ECO:0007669"/>
    <property type="project" value="UniProtKB-EC"/>
</dbReference>
<dbReference type="PANTHER" id="PTHR10422:SF18">
    <property type="entry name" value="CYTOCHROME C OXIDASE SUBUNIT 1"/>
    <property type="match status" value="1"/>
</dbReference>
<feature type="transmembrane region" description="Helical" evidence="15">
    <location>
        <begin position="250"/>
        <end position="275"/>
    </location>
</feature>
<dbReference type="PRINTS" id="PR01165">
    <property type="entry name" value="CYCOXIDASEI"/>
</dbReference>
<sequence length="538" mass="60654">MSVKFWLEEKFSYIYMYKKYQSGLSVWLESSNHKDIGTLYFLFGLWSGMLGTALSLIVRLELSKPGMLLSNGQLYNSIITAHAFLMIFFMVMPSMIGGFGNWMLPLMLGAPDMSFPRLNNLSFWLLPTSMFLILDSCFVDMGCGTSWTVYPPLSSLGHPGSSVDLAIFSLHCAGLSSILGGINFMCTTKNMRSSSISLEHMSLFVWSVFVTVFLLVLSLPVLAGAITMLLTDRNLNTSFFDPSSGGNPLIYQHLFWFFGHPEVYVLILPAFGIVSQSTLYLTGKKEVFGYLGMVYAILSIGLIGCVVWAHHMYTVGMDLDSRAYFTAATMVIAVPTGVKVFSWLATLFGMKMLFQPILLWVLGFIFLFTIGGLTGVMLSNSSLDIILHDTYYVVSHFHYVLSLGAVFGIFTGISLWWSFMTGCVYNKLYMVVMFFLMFLGVNLTFFPLHFAGLHGYPRKYLDYPDVYSVWNVISSFGSLVSVFALFMFIFLLLESFFSYRLLLLDNYYNSSPEYSYSSYVFGHSYQSEIYFSSSSLKC</sequence>
<geneLocation type="mitochondrion" evidence="17"/>
<comment type="similarity">
    <text evidence="4 14">Belongs to the heme-copper respiratory oxidase family.</text>
</comment>
<keyword evidence="14" id="KW-0999">Mitochondrion inner membrane</keyword>
<feature type="transmembrane region" description="Helical" evidence="15">
    <location>
        <begin position="203"/>
        <end position="230"/>
    </location>
</feature>
<evidence type="ECO:0000256" key="9">
    <source>
        <dbReference type="ARBA" id="ARBA00022967"/>
    </source>
</evidence>
<proteinExistence type="inferred from homology"/>
<organism evidence="17">
    <name type="scientific">Angiostrongylus cantonensis</name>
    <name type="common">Rat lungworm</name>
    <dbReference type="NCBI Taxonomy" id="6313"/>
    <lineage>
        <taxon>Eukaryota</taxon>
        <taxon>Metazoa</taxon>
        <taxon>Ecdysozoa</taxon>
        <taxon>Nematoda</taxon>
        <taxon>Chromadorea</taxon>
        <taxon>Rhabditida</taxon>
        <taxon>Rhabditina</taxon>
        <taxon>Rhabditomorpha</taxon>
        <taxon>Strongyloidea</taxon>
        <taxon>Metastrongylidae</taxon>
        <taxon>Angiostrongylus</taxon>
    </lineage>
</organism>
<keyword evidence="9" id="KW-1278">Translocase</keyword>
<evidence type="ECO:0000256" key="14">
    <source>
        <dbReference type="RuleBase" id="RU000369"/>
    </source>
</evidence>
<feature type="transmembrane region" description="Helical" evidence="15">
    <location>
        <begin position="123"/>
        <end position="150"/>
    </location>
</feature>
<comment type="cofactor">
    <cofactor evidence="1">
        <name>heme</name>
        <dbReference type="ChEBI" id="CHEBI:30413"/>
    </cofactor>
</comment>
<gene>
    <name evidence="17" type="primary">COX1</name>
</gene>
<feature type="transmembrane region" description="Helical" evidence="15">
    <location>
        <begin position="470"/>
        <end position="493"/>
    </location>
</feature>
<dbReference type="PANTHER" id="PTHR10422">
    <property type="entry name" value="CYTOCHROME C OXIDASE SUBUNIT 1"/>
    <property type="match status" value="1"/>
</dbReference>
<evidence type="ECO:0000256" key="2">
    <source>
        <dbReference type="ARBA" id="ARBA00004141"/>
    </source>
</evidence>
<dbReference type="GO" id="GO:0005743">
    <property type="term" value="C:mitochondrial inner membrane"/>
    <property type="evidence" value="ECO:0007669"/>
    <property type="project" value="UniProtKB-SubCell"/>
</dbReference>
<evidence type="ECO:0000256" key="5">
    <source>
        <dbReference type="ARBA" id="ARBA00015947"/>
    </source>
</evidence>
<keyword evidence="11 15" id="KW-1133">Transmembrane helix</keyword>
<keyword evidence="14" id="KW-0479">Metal-binding</keyword>
<feature type="domain" description="Cytochrome oxidase subunit I profile" evidence="16">
    <location>
        <begin position="26"/>
        <end position="538"/>
    </location>
</feature>
<evidence type="ECO:0000256" key="12">
    <source>
        <dbReference type="ARBA" id="ARBA00023136"/>
    </source>
</evidence>
<evidence type="ECO:0000256" key="4">
    <source>
        <dbReference type="ARBA" id="ARBA00009578"/>
    </source>
</evidence>
<dbReference type="GO" id="GO:0015990">
    <property type="term" value="P:electron transport coupled proton transport"/>
    <property type="evidence" value="ECO:0007669"/>
    <property type="project" value="TreeGrafter"/>
</dbReference>
<reference evidence="17" key="1">
    <citation type="submission" date="2016-10" db="EMBL/GenBank/DDBJ databases">
        <title>Complete mitochondrial genomes of 50 helminths species.</title>
        <authorList>
            <person name="Kikuchi T."/>
            <person name="Holroyd N."/>
            <person name="Berriman M."/>
        </authorList>
    </citation>
    <scope>NUCLEOTIDE SEQUENCE</scope>
</reference>
<evidence type="ECO:0000256" key="7">
    <source>
        <dbReference type="ARBA" id="ARBA00022692"/>
    </source>
</evidence>
<keyword evidence="14" id="KW-0408">Iron</keyword>
<protein>
    <recommendedName>
        <fullName evidence="5 14">Cytochrome c oxidase subunit 1</fullName>
        <ecNumber evidence="14">7.1.1.9</ecNumber>
    </recommendedName>
</protein>
<comment type="function">
    <text evidence="14">Component of the cytochrome c oxidase, the last enzyme in the mitochondrial electron transport chain which drives oxidative phosphorylation. The respiratory chain contains 3 multisubunit complexes succinate dehydrogenase (complex II, CII), ubiquinol-cytochrome c oxidoreductase (cytochrome b-c1 complex, complex III, CIII) and cytochrome c oxidase (complex IV, CIV), that cooperate to transfer electrons derived from NADH and succinate to molecular oxygen, creating an electrochemical gradient over the inner membrane that drives transmembrane transport and the ATP synthase. Cytochrome c oxidase is the component of the respiratory chain that catalyzes the reduction of oxygen to water. Electrons originating from reduced cytochrome c in the intermembrane space (IMS) are transferred via the dinuclear copper A center (CU(A)) of subunit 2 and heme A of subunit 1 to the active site in subunit 1, a binuclear center (BNC) formed by heme A3 and copper B (CU(B)). The BNC reduces molecular oxygen to 2 water molecules using 4 electrons from cytochrome c in the IMS and 4 protons from the mitochondrial matrix.</text>
</comment>
<evidence type="ECO:0000256" key="8">
    <source>
        <dbReference type="ARBA" id="ARBA00022842"/>
    </source>
</evidence>
<keyword evidence="6 14" id="KW-0679">Respiratory chain</keyword>
<dbReference type="UniPathway" id="UPA00705"/>
<feature type="transmembrane region" description="Helical" evidence="15">
    <location>
        <begin position="323"/>
        <end position="345"/>
    </location>
</feature>
<name>A0A1E1GI97_ANGCA</name>
<keyword evidence="14 17" id="KW-0496">Mitochondrion</keyword>
<evidence type="ECO:0000256" key="1">
    <source>
        <dbReference type="ARBA" id="ARBA00001971"/>
    </source>
</evidence>
<dbReference type="AlphaFoldDB" id="A0A1E1GI97"/>
<keyword evidence="12 14" id="KW-0472">Membrane</keyword>
<evidence type="ECO:0000256" key="13">
    <source>
        <dbReference type="ARBA" id="ARBA00049512"/>
    </source>
</evidence>
<dbReference type="PROSITE" id="PS00077">
    <property type="entry name" value="COX1_CUB"/>
    <property type="match status" value="1"/>
</dbReference>
<dbReference type="InterPro" id="IPR000883">
    <property type="entry name" value="Cyt_C_Oxase_1"/>
</dbReference>
<keyword evidence="8" id="KW-0460">Magnesium</keyword>
<dbReference type="GO" id="GO:0006123">
    <property type="term" value="P:mitochondrial electron transport, cytochrome c to oxygen"/>
    <property type="evidence" value="ECO:0007669"/>
    <property type="project" value="TreeGrafter"/>
</dbReference>
<keyword evidence="14" id="KW-0186">Copper</keyword>
<keyword evidence="7 14" id="KW-0812">Transmembrane</keyword>
<comment type="subcellular location">
    <subcellularLocation>
        <location evidence="2">Membrane</location>
        <topology evidence="2">Multi-pass membrane protein</topology>
    </subcellularLocation>
    <subcellularLocation>
        <location evidence="14">Mitochondrion inner membrane</location>
        <topology evidence="14">Multi-pass membrane protein</topology>
    </subcellularLocation>
</comment>
<evidence type="ECO:0000256" key="3">
    <source>
        <dbReference type="ARBA" id="ARBA00004673"/>
    </source>
</evidence>
<evidence type="ECO:0000259" key="16">
    <source>
        <dbReference type="PROSITE" id="PS50855"/>
    </source>
</evidence>
<dbReference type="Gene3D" id="1.20.210.10">
    <property type="entry name" value="Cytochrome c oxidase-like, subunit I domain"/>
    <property type="match status" value="1"/>
</dbReference>
<dbReference type="InterPro" id="IPR023615">
    <property type="entry name" value="Cyt_c_Oxase_su1_BS"/>
</dbReference>
<feature type="transmembrane region" description="Helical" evidence="15">
    <location>
        <begin position="397"/>
        <end position="416"/>
    </location>
</feature>
<evidence type="ECO:0000256" key="11">
    <source>
        <dbReference type="ARBA" id="ARBA00022989"/>
    </source>
</evidence>
<keyword evidence="14" id="KW-0349">Heme</keyword>
<feature type="transmembrane region" description="Helical" evidence="15">
    <location>
        <begin position="287"/>
        <end position="311"/>
    </location>
</feature>
<dbReference type="SUPFAM" id="SSF81442">
    <property type="entry name" value="Cytochrome c oxidase subunit I-like"/>
    <property type="match status" value="1"/>
</dbReference>
<dbReference type="Pfam" id="PF00115">
    <property type="entry name" value="COX1"/>
    <property type="match status" value="1"/>
</dbReference>
<dbReference type="InterPro" id="IPR036927">
    <property type="entry name" value="Cyt_c_oxase-like_su1_sf"/>
</dbReference>
<dbReference type="PROSITE" id="PS50855">
    <property type="entry name" value="COX1"/>
    <property type="match status" value="1"/>
</dbReference>
<dbReference type="EC" id="7.1.1.9" evidence="14"/>